<dbReference type="PANTHER" id="PTHR43330:SF13">
    <property type="entry name" value="METHIONINE AMINOPEPTIDASE 2"/>
    <property type="match status" value="1"/>
</dbReference>
<comment type="function">
    <text evidence="1 6">Removes the N-terminal methionine from nascent proteins. The N-terminal methionine is often cleaved when the second residue in the primary sequence is small and uncharged (Met-Ala-, Cys, Gly, Pro, Ser, Thr, or Val). Requires deformylation of the N(alpha)-formylated initiator methionine before it can be hydrolyzed.</text>
</comment>
<feature type="binding site" evidence="6">
    <location>
        <position position="104"/>
    </location>
    <ligand>
        <name>a divalent metal cation</name>
        <dbReference type="ChEBI" id="CHEBI:60240"/>
        <label>1</label>
    </ligand>
</feature>
<name>A0A660LB30_9ACTN</name>
<keyword evidence="3 6" id="KW-0645">Protease</keyword>
<proteinExistence type="inferred from homology"/>
<evidence type="ECO:0000313" key="9">
    <source>
        <dbReference type="EMBL" id="RKQ92257.1"/>
    </source>
</evidence>
<accession>A0A660LB30</accession>
<dbReference type="EC" id="3.4.11.18" evidence="6 7"/>
<sequence length="244" mass="26182">MSIDSPDELAALRATGRVVAEAIREMARRVRPGVSTGELDDVAAQVFKRHGARSGPQLDYDFPGVTCLSVDDEAVHGIPGPRRLREGQLIKLDVTAELDGFYADACRTVPVGRVRPREQRLMAASQSALKRGLEAAKAGVNVGVVGKAVNDEVTRRGFNVIEELAGHGIGRKIHEEPDVPNIDWDGPTLTDGLVITIEPIIAAGDGEVYMHDDGWTVKTYDGSSCAHFEHTLVVTEGAPILVTA</sequence>
<comment type="similarity">
    <text evidence="6">Belongs to the peptidase M24A family. Methionine aminopeptidase type 1 subfamily.</text>
</comment>
<comment type="catalytic activity">
    <reaction evidence="6 7">
        <text>Release of N-terminal amino acids, preferentially methionine, from peptides and arylamides.</text>
        <dbReference type="EC" id="3.4.11.18"/>
    </reaction>
</comment>
<dbReference type="CDD" id="cd01086">
    <property type="entry name" value="MetAP1"/>
    <property type="match status" value="1"/>
</dbReference>
<comment type="caution">
    <text evidence="9">The sequence shown here is derived from an EMBL/GenBank/DDBJ whole genome shotgun (WGS) entry which is preliminary data.</text>
</comment>
<feature type="domain" description="Peptidase M24" evidence="8">
    <location>
        <begin position="11"/>
        <end position="236"/>
    </location>
</feature>
<feature type="binding site" evidence="6">
    <location>
        <position position="174"/>
    </location>
    <ligand>
        <name>substrate</name>
    </ligand>
</feature>
<dbReference type="Pfam" id="PF00557">
    <property type="entry name" value="Peptidase_M24"/>
    <property type="match status" value="1"/>
</dbReference>
<dbReference type="GO" id="GO:0004239">
    <property type="term" value="F:initiator methionyl aminopeptidase activity"/>
    <property type="evidence" value="ECO:0007669"/>
    <property type="project" value="UniProtKB-UniRule"/>
</dbReference>
<dbReference type="Proteomes" id="UP000278962">
    <property type="component" value="Unassembled WGS sequence"/>
</dbReference>
<dbReference type="GO" id="GO:0046872">
    <property type="term" value="F:metal ion binding"/>
    <property type="evidence" value="ECO:0007669"/>
    <property type="project" value="UniProtKB-UniRule"/>
</dbReference>
<dbReference type="PANTHER" id="PTHR43330">
    <property type="entry name" value="METHIONINE AMINOPEPTIDASE"/>
    <property type="match status" value="1"/>
</dbReference>
<comment type="cofactor">
    <cofactor evidence="6">
        <name>Co(2+)</name>
        <dbReference type="ChEBI" id="CHEBI:48828"/>
    </cofactor>
    <cofactor evidence="6">
        <name>Zn(2+)</name>
        <dbReference type="ChEBI" id="CHEBI:29105"/>
    </cofactor>
    <cofactor evidence="6">
        <name>Mn(2+)</name>
        <dbReference type="ChEBI" id="CHEBI:29035"/>
    </cofactor>
    <cofactor evidence="6">
        <name>Fe(2+)</name>
        <dbReference type="ChEBI" id="CHEBI:29033"/>
    </cofactor>
    <text evidence="6">Binds 2 divalent metal cations per subunit. Has a high-affinity and a low affinity metal-binding site. The true nature of the physiological cofactor is under debate. The enzyme is active with cobalt, zinc, manganese or divalent iron ions. Most likely, methionine aminopeptidases function as mononuclear Fe(2+)-metalloproteases under physiological conditions, and the catalytically relevant metal-binding site has been assigned to the histidine-containing high-affinity site.</text>
</comment>
<dbReference type="NCBIfam" id="TIGR00500">
    <property type="entry name" value="met_pdase_I"/>
    <property type="match status" value="1"/>
</dbReference>
<dbReference type="PRINTS" id="PR00599">
    <property type="entry name" value="MAPEPTIDASE"/>
</dbReference>
<dbReference type="InterPro" id="IPR001714">
    <property type="entry name" value="Pept_M24_MAP"/>
</dbReference>
<dbReference type="Gene3D" id="3.90.230.10">
    <property type="entry name" value="Creatinase/methionine aminopeptidase superfamily"/>
    <property type="match status" value="1"/>
</dbReference>
<evidence type="ECO:0000256" key="7">
    <source>
        <dbReference type="RuleBase" id="RU003653"/>
    </source>
</evidence>
<evidence type="ECO:0000256" key="3">
    <source>
        <dbReference type="ARBA" id="ARBA00022670"/>
    </source>
</evidence>
<feature type="binding site" evidence="6">
    <location>
        <position position="229"/>
    </location>
    <ligand>
        <name>a divalent metal cation</name>
        <dbReference type="ChEBI" id="CHEBI:60240"/>
        <label>2</label>
        <note>catalytic</note>
    </ligand>
</feature>
<evidence type="ECO:0000256" key="6">
    <source>
        <dbReference type="HAMAP-Rule" id="MF_01974"/>
    </source>
</evidence>
<dbReference type="GO" id="GO:0006508">
    <property type="term" value="P:proteolysis"/>
    <property type="evidence" value="ECO:0007669"/>
    <property type="project" value="UniProtKB-KW"/>
</dbReference>
<keyword evidence="5 6" id="KW-0378">Hydrolase</keyword>
<feature type="binding site" evidence="6">
    <location>
        <position position="104"/>
    </location>
    <ligand>
        <name>a divalent metal cation</name>
        <dbReference type="ChEBI" id="CHEBI:60240"/>
        <label>2</label>
        <note>catalytic</note>
    </ligand>
</feature>
<evidence type="ECO:0000313" key="10">
    <source>
        <dbReference type="Proteomes" id="UP000278962"/>
    </source>
</evidence>
<feature type="binding site" evidence="6">
    <location>
        <position position="76"/>
    </location>
    <ligand>
        <name>substrate</name>
    </ligand>
</feature>
<dbReference type="EMBL" id="RBIL01000001">
    <property type="protein sequence ID" value="RKQ92257.1"/>
    <property type="molecule type" value="Genomic_DNA"/>
</dbReference>
<evidence type="ECO:0000259" key="8">
    <source>
        <dbReference type="Pfam" id="PF00557"/>
    </source>
</evidence>
<keyword evidence="10" id="KW-1185">Reference proteome</keyword>
<dbReference type="AlphaFoldDB" id="A0A660LB30"/>
<dbReference type="GO" id="GO:0070006">
    <property type="term" value="F:metalloaminopeptidase activity"/>
    <property type="evidence" value="ECO:0007669"/>
    <property type="project" value="UniProtKB-UniRule"/>
</dbReference>
<feature type="binding site" evidence="6">
    <location>
        <position position="93"/>
    </location>
    <ligand>
        <name>a divalent metal cation</name>
        <dbReference type="ChEBI" id="CHEBI:60240"/>
        <label>1</label>
    </ligand>
</feature>
<dbReference type="InterPro" id="IPR000994">
    <property type="entry name" value="Pept_M24"/>
</dbReference>
<feature type="binding site" evidence="6">
    <location>
        <position position="198"/>
    </location>
    <ligand>
        <name>a divalent metal cation</name>
        <dbReference type="ChEBI" id="CHEBI:60240"/>
        <label>2</label>
        <note>catalytic</note>
    </ligand>
</feature>
<keyword evidence="2 6" id="KW-0031">Aminopeptidase</keyword>
<dbReference type="InterPro" id="IPR002467">
    <property type="entry name" value="Pept_M24A_MAP1"/>
</dbReference>
<gene>
    <name evidence="6" type="primary">map</name>
    <name evidence="9" type="ORF">C8N24_2100</name>
</gene>
<comment type="subunit">
    <text evidence="6">Monomer.</text>
</comment>
<feature type="binding site" evidence="6">
    <location>
        <position position="167"/>
    </location>
    <ligand>
        <name>a divalent metal cation</name>
        <dbReference type="ChEBI" id="CHEBI:60240"/>
        <label>2</label>
        <note>catalytic</note>
    </ligand>
</feature>
<organism evidence="9 10">
    <name type="scientific">Solirubrobacter pauli</name>
    <dbReference type="NCBI Taxonomy" id="166793"/>
    <lineage>
        <taxon>Bacteria</taxon>
        <taxon>Bacillati</taxon>
        <taxon>Actinomycetota</taxon>
        <taxon>Thermoleophilia</taxon>
        <taxon>Solirubrobacterales</taxon>
        <taxon>Solirubrobacteraceae</taxon>
        <taxon>Solirubrobacter</taxon>
    </lineage>
</organism>
<evidence type="ECO:0000256" key="1">
    <source>
        <dbReference type="ARBA" id="ARBA00002521"/>
    </source>
</evidence>
<keyword evidence="4 6" id="KW-0479">Metal-binding</keyword>
<evidence type="ECO:0000256" key="2">
    <source>
        <dbReference type="ARBA" id="ARBA00022438"/>
    </source>
</evidence>
<dbReference type="RefSeq" id="WP_121249963.1">
    <property type="nucleotide sequence ID" value="NZ_RBIL01000001.1"/>
</dbReference>
<dbReference type="HAMAP" id="MF_01974">
    <property type="entry name" value="MetAP_1"/>
    <property type="match status" value="1"/>
</dbReference>
<dbReference type="SUPFAM" id="SSF55920">
    <property type="entry name" value="Creatinase/aminopeptidase"/>
    <property type="match status" value="1"/>
</dbReference>
<feature type="binding site" evidence="6">
    <location>
        <position position="229"/>
    </location>
    <ligand>
        <name>a divalent metal cation</name>
        <dbReference type="ChEBI" id="CHEBI:60240"/>
        <label>1</label>
    </ligand>
</feature>
<protein>
    <recommendedName>
        <fullName evidence="6 7">Methionine aminopeptidase</fullName>
        <shortName evidence="6">MAP</shortName>
        <shortName evidence="6">MetAP</shortName>
        <ecNumber evidence="6 7">3.4.11.18</ecNumber>
    </recommendedName>
    <alternativeName>
        <fullName evidence="6">Peptidase M</fullName>
    </alternativeName>
</protein>
<dbReference type="OrthoDB" id="9802055at2"/>
<evidence type="ECO:0000256" key="5">
    <source>
        <dbReference type="ARBA" id="ARBA00022801"/>
    </source>
</evidence>
<evidence type="ECO:0000256" key="4">
    <source>
        <dbReference type="ARBA" id="ARBA00022723"/>
    </source>
</evidence>
<dbReference type="InterPro" id="IPR036005">
    <property type="entry name" value="Creatinase/aminopeptidase-like"/>
</dbReference>
<reference evidence="9 10" key="1">
    <citation type="submission" date="2018-10" db="EMBL/GenBank/DDBJ databases">
        <title>Genomic Encyclopedia of Archaeal and Bacterial Type Strains, Phase II (KMG-II): from individual species to whole genera.</title>
        <authorList>
            <person name="Goeker M."/>
        </authorList>
    </citation>
    <scope>NUCLEOTIDE SEQUENCE [LARGE SCALE GENOMIC DNA]</scope>
    <source>
        <strain evidence="9 10">DSM 14954</strain>
    </source>
</reference>